<dbReference type="InterPro" id="IPR020084">
    <property type="entry name" value="NUDIX_hydrolase_CS"/>
</dbReference>
<evidence type="ECO:0000313" key="5">
    <source>
        <dbReference type="EMBL" id="AGG68009.1"/>
    </source>
</evidence>
<evidence type="ECO:0000256" key="3">
    <source>
        <dbReference type="SAM" id="MobiDB-lite"/>
    </source>
</evidence>
<feature type="compositionally biased region" description="Basic and acidic residues" evidence="3">
    <location>
        <begin position="93"/>
        <end position="105"/>
    </location>
</feature>
<dbReference type="Gene3D" id="3.90.79.10">
    <property type="entry name" value="Nucleoside Triphosphate Pyrophosphohydrolase"/>
    <property type="match status" value="1"/>
</dbReference>
<dbReference type="PROSITE" id="PS51462">
    <property type="entry name" value="NUDIX"/>
    <property type="match status" value="1"/>
</dbReference>
<evidence type="ECO:0000313" key="6">
    <source>
        <dbReference type="Proteomes" id="UP000011760"/>
    </source>
</evidence>
<gene>
    <name evidence="5" type="ORF">H924_12950</name>
</gene>
<dbReference type="AlphaFoldDB" id="M1UP24"/>
<dbReference type="PROSITE" id="PS00893">
    <property type="entry name" value="NUDIX_BOX"/>
    <property type="match status" value="1"/>
</dbReference>
<protein>
    <recommendedName>
        <fullName evidence="4">Nudix hydrolase domain-containing protein</fullName>
    </recommendedName>
</protein>
<name>M1UP24_9CORY</name>
<feature type="region of interest" description="Disordered" evidence="3">
    <location>
        <begin position="1"/>
        <end position="163"/>
    </location>
</feature>
<feature type="domain" description="Nudix hydrolase" evidence="4">
    <location>
        <begin position="166"/>
        <end position="303"/>
    </location>
</feature>
<dbReference type="PANTHER" id="PTHR43736">
    <property type="entry name" value="ADP-RIBOSE PYROPHOSPHATASE"/>
    <property type="match status" value="1"/>
</dbReference>
<proteinExistence type="inferred from homology"/>
<reference evidence="5 6" key="1">
    <citation type="submission" date="2013-02" db="EMBL/GenBank/DDBJ databases">
        <title>The complete genome sequence of Corynebacterium callunae DSM 20147.</title>
        <authorList>
            <person name="Ruckert C."/>
            <person name="Albersmeier A."/>
            <person name="Kalinowski J."/>
        </authorList>
    </citation>
    <scope>NUCLEOTIDE SEQUENCE [LARGE SCALE GENOMIC DNA]</scope>
    <source>
        <strain evidence="5 6">DSM 20147</strain>
    </source>
</reference>
<keyword evidence="6" id="KW-1185">Reference proteome</keyword>
<dbReference type="InterPro" id="IPR015797">
    <property type="entry name" value="NUDIX_hydrolase-like_dom_sf"/>
</dbReference>
<keyword evidence="2" id="KW-0378">Hydrolase</keyword>
<dbReference type="EMBL" id="CP004354">
    <property type="protein sequence ID" value="AGG68009.1"/>
    <property type="molecule type" value="Genomic_DNA"/>
</dbReference>
<feature type="compositionally biased region" description="Polar residues" evidence="3">
    <location>
        <begin position="150"/>
        <end position="162"/>
    </location>
</feature>
<feature type="compositionally biased region" description="Basic residues" evidence="3">
    <location>
        <begin position="11"/>
        <end position="21"/>
    </location>
</feature>
<dbReference type="Proteomes" id="UP000011760">
    <property type="component" value="Chromosome"/>
</dbReference>
<accession>M1UP24</accession>
<evidence type="ECO:0000256" key="2">
    <source>
        <dbReference type="ARBA" id="ARBA00022801"/>
    </source>
</evidence>
<dbReference type="STRING" id="1121353.H924_12950"/>
<dbReference type="KEGG" id="ccn:H924_12950"/>
<dbReference type="eggNOG" id="COG0494">
    <property type="taxonomic scope" value="Bacteria"/>
</dbReference>
<evidence type="ECO:0000259" key="4">
    <source>
        <dbReference type="PROSITE" id="PS51462"/>
    </source>
</evidence>
<comment type="similarity">
    <text evidence="1">Belongs to the Nudix hydrolase family.</text>
</comment>
<feature type="compositionally biased region" description="Basic and acidic residues" evidence="3">
    <location>
        <begin position="112"/>
        <end position="130"/>
    </location>
</feature>
<dbReference type="GO" id="GO:0016787">
    <property type="term" value="F:hydrolase activity"/>
    <property type="evidence" value="ECO:0007669"/>
    <property type="project" value="UniProtKB-KW"/>
</dbReference>
<dbReference type="CDD" id="cd03673">
    <property type="entry name" value="NUDIX_Ap6A_hydrolase"/>
    <property type="match status" value="1"/>
</dbReference>
<feature type="compositionally biased region" description="Basic residues" evidence="3">
    <location>
        <begin position="131"/>
        <end position="145"/>
    </location>
</feature>
<feature type="compositionally biased region" description="Basic residues" evidence="3">
    <location>
        <begin position="68"/>
        <end position="80"/>
    </location>
</feature>
<dbReference type="PATRIC" id="fig|1121353.3.peg.2650"/>
<organism evidence="5 6">
    <name type="scientific">Corynebacterium callunae DSM 20147</name>
    <dbReference type="NCBI Taxonomy" id="1121353"/>
    <lineage>
        <taxon>Bacteria</taxon>
        <taxon>Bacillati</taxon>
        <taxon>Actinomycetota</taxon>
        <taxon>Actinomycetes</taxon>
        <taxon>Mycobacteriales</taxon>
        <taxon>Corynebacteriaceae</taxon>
        <taxon>Corynebacterium</taxon>
    </lineage>
</organism>
<dbReference type="HOGENOM" id="CLU_037162_14_0_11"/>
<dbReference type="PANTHER" id="PTHR43736:SF1">
    <property type="entry name" value="DIHYDRONEOPTERIN TRIPHOSPHATE DIPHOSPHATASE"/>
    <property type="match status" value="1"/>
</dbReference>
<dbReference type="InterPro" id="IPR000086">
    <property type="entry name" value="NUDIX_hydrolase_dom"/>
</dbReference>
<sequence>MKPEGNTSGAPKRRRRRRSRRPSGQNQAQNQQNQQGQQNAQPAAEASTKSAPPHNTAASSGNEEQKPNRRRRSRRRGNRKSTKDVQQGQKQLNPDKTEKLEKAVKVEVTAADTREKPVKNKGSKDKSKNDRNRRKSNSQRRRPNNRVHQAGQQSRMVTSDETSAGGLVVSGLAESVNEHGEVDLSKVYVALIGRLDRRGRLLWSMPKGHVEPGEGKAATAEREVWEETGIHGEVFTELGVIDYWFVSEGKRIHKTVHHHLLRFVDGDLNDEDPEVTEVAWIPAHQLIEHLAFADERKLARMAHDLLPEYARKEKAEGRATPR</sequence>
<evidence type="ECO:0000256" key="1">
    <source>
        <dbReference type="ARBA" id="ARBA00005582"/>
    </source>
</evidence>
<dbReference type="SUPFAM" id="SSF55811">
    <property type="entry name" value="Nudix"/>
    <property type="match status" value="1"/>
</dbReference>
<feature type="compositionally biased region" description="Low complexity" evidence="3">
    <location>
        <begin position="24"/>
        <end position="41"/>
    </location>
</feature>
<dbReference type="Pfam" id="PF00293">
    <property type="entry name" value="NUDIX"/>
    <property type="match status" value="1"/>
</dbReference>